<gene>
    <name evidence="3" type="ORF">EDD36DRAFT_419828</name>
</gene>
<feature type="transmembrane region" description="Helical" evidence="2">
    <location>
        <begin position="602"/>
        <end position="622"/>
    </location>
</feature>
<reference evidence="3" key="1">
    <citation type="journal article" date="2022" name="bioRxiv">
        <title>Deciphering the potential niche of two novel black yeast fungi from a biological soil crust based on their genomes, phenotypes, and melanin regulation.</title>
        <authorList>
            <consortium name="DOE Joint Genome Institute"/>
            <person name="Carr E.C."/>
            <person name="Barton Q."/>
            <person name="Grambo S."/>
            <person name="Sullivan M."/>
            <person name="Renfro C.M."/>
            <person name="Kuo A."/>
            <person name="Pangilinan J."/>
            <person name="Lipzen A."/>
            <person name="Keymanesh K."/>
            <person name="Savage E."/>
            <person name="Barry K."/>
            <person name="Grigoriev I.V."/>
            <person name="Riekhof W.R."/>
            <person name="Harris S.S."/>
        </authorList>
    </citation>
    <scope>NUCLEOTIDE SEQUENCE</scope>
    <source>
        <strain evidence="3">JF 03-4F</strain>
    </source>
</reference>
<feature type="region of interest" description="Disordered" evidence="1">
    <location>
        <begin position="130"/>
        <end position="173"/>
    </location>
</feature>
<evidence type="ECO:0000256" key="1">
    <source>
        <dbReference type="SAM" id="MobiDB-lite"/>
    </source>
</evidence>
<evidence type="ECO:0000313" key="3">
    <source>
        <dbReference type="EMBL" id="KAI1611968.1"/>
    </source>
</evidence>
<proteinExistence type="predicted"/>
<feature type="compositionally biased region" description="Acidic residues" evidence="1">
    <location>
        <begin position="40"/>
        <end position="52"/>
    </location>
</feature>
<evidence type="ECO:0000256" key="2">
    <source>
        <dbReference type="SAM" id="Phobius"/>
    </source>
</evidence>
<feature type="region of interest" description="Disordered" evidence="1">
    <location>
        <begin position="40"/>
        <end position="78"/>
    </location>
</feature>
<evidence type="ECO:0000313" key="4">
    <source>
        <dbReference type="Proteomes" id="UP001203852"/>
    </source>
</evidence>
<feature type="compositionally biased region" description="Polar residues" evidence="1">
    <location>
        <begin position="159"/>
        <end position="169"/>
    </location>
</feature>
<dbReference type="EMBL" id="MU404355">
    <property type="protein sequence ID" value="KAI1611968.1"/>
    <property type="molecule type" value="Genomic_DNA"/>
</dbReference>
<feature type="compositionally biased region" description="Low complexity" evidence="1">
    <location>
        <begin position="133"/>
        <end position="143"/>
    </location>
</feature>
<keyword evidence="2" id="KW-1133">Transmembrane helix</keyword>
<comment type="caution">
    <text evidence="3">The sequence shown here is derived from an EMBL/GenBank/DDBJ whole genome shotgun (WGS) entry which is preliminary data.</text>
</comment>
<accession>A0AAN6DTR2</accession>
<protein>
    <submittedName>
        <fullName evidence="3">Uncharacterized protein</fullName>
    </submittedName>
</protein>
<keyword evidence="2" id="KW-0812">Transmembrane</keyword>
<dbReference type="Proteomes" id="UP001203852">
    <property type="component" value="Unassembled WGS sequence"/>
</dbReference>
<keyword evidence="4" id="KW-1185">Reference proteome</keyword>
<organism evidence="3 4">
    <name type="scientific">Exophiala viscosa</name>
    <dbReference type="NCBI Taxonomy" id="2486360"/>
    <lineage>
        <taxon>Eukaryota</taxon>
        <taxon>Fungi</taxon>
        <taxon>Dikarya</taxon>
        <taxon>Ascomycota</taxon>
        <taxon>Pezizomycotina</taxon>
        <taxon>Eurotiomycetes</taxon>
        <taxon>Chaetothyriomycetidae</taxon>
        <taxon>Chaetothyriales</taxon>
        <taxon>Herpotrichiellaceae</taxon>
        <taxon>Exophiala</taxon>
    </lineage>
</organism>
<name>A0AAN6DTR2_9EURO</name>
<sequence>METPGQDPAGGQDQVFVAQDVHVNHDFESQPLEDVREELADEISDDEEDESLASEGEVSASTIREFMRSPEQSDVNLPEADAVGEYCDSADLDLLRASPPFEPKDGSENINIWFDDRKWIDGKKGFKQSRWYTPTTGTGSGSPANRNDTESESAEAPTTPASAHVTDQGQGEKPKWAWTDRSYRYIHDPDRWSICALIGSVAYYRPPGLRLALYRHFASRTSIDVSPSSGCGFPTFQLAFSLPYWAWRSSKQPVPDNRKTKHGQPLREYRDISLFGGPGQGQERSFIYEAQITCVVTGLVDKFEWTVYCFHDTRHDGKSAQNAYQHSKDVKAGVLTDPIAFGMIDANIPIHSPSEYFIRILVIRLKLIKDEWTTIVHKMRSSIRKYDSRWVVLPQHLLEVFPTRSNPLANLKSQEHFPLSQDHLRCRPGDHGESQQSKVDDALTLVLSVKSVVTRLLGDLTKTVDACDGFHDTFVPEFLKVPDTSHRNRLLYELPETYRELRTLGKELEFLVQRVDEFARELEFRLNLQMHQTGSLHRALTEASNEMARNNGALTTIMLRSRLPEAKETDVHRVQLFCSPIALAAGIFSMDQDVIRSVPRSFAAFTVLTVVLGIFGLIFRYWPHLNDSWQKRLAATKSLRSGTRARSQKILVEMFHVLCHPINLWKSSIEAMYTELFRFSRRHPRNAQQSQTVSGDMSLPFWRASVKGQRTSDQPFDVEAEFQQQAVEDLALSDIENSRHIVRQGNFNES</sequence>
<dbReference type="AlphaFoldDB" id="A0AAN6DTR2"/>
<keyword evidence="2" id="KW-0472">Membrane</keyword>